<gene>
    <name evidence="1" type="ORF">H8S54_05170</name>
</gene>
<accession>A0A8I0DR69</accession>
<evidence type="ECO:0000313" key="2">
    <source>
        <dbReference type="Proteomes" id="UP000652847"/>
    </source>
</evidence>
<reference evidence="1 2" key="1">
    <citation type="submission" date="2020-08" db="EMBL/GenBank/DDBJ databases">
        <title>Genome public.</title>
        <authorList>
            <person name="Liu C."/>
            <person name="Sun Q."/>
        </authorList>
    </citation>
    <scope>NUCLEOTIDE SEQUENCE [LARGE SCALE GENOMIC DNA]</scope>
    <source>
        <strain evidence="1 2">BX17</strain>
    </source>
</reference>
<proteinExistence type="predicted"/>
<keyword evidence="2" id="KW-1185">Reference proteome</keyword>
<evidence type="ECO:0000313" key="1">
    <source>
        <dbReference type="EMBL" id="MBC5650513.1"/>
    </source>
</evidence>
<dbReference type="EMBL" id="JACOOT010000011">
    <property type="protein sequence ID" value="MBC5650513.1"/>
    <property type="molecule type" value="Genomic_DNA"/>
</dbReference>
<protein>
    <submittedName>
        <fullName evidence="1">Uncharacterized protein</fullName>
    </submittedName>
</protein>
<name>A0A8I0DR69_9FIRM</name>
<dbReference type="Proteomes" id="UP000652847">
    <property type="component" value="Unassembled WGS sequence"/>
</dbReference>
<dbReference type="RefSeq" id="WP_021926543.1">
    <property type="nucleotide sequence ID" value="NZ_JACOOT010000011.1"/>
</dbReference>
<sequence length="63" mass="7282">MSEKTNTDSKLPYTCTSAYDREACKGCVCSTCYEQEFCDRCSTCEKQSKRKERCNAYEGAYNY</sequence>
<dbReference type="AlphaFoldDB" id="A0A8I0DR69"/>
<comment type="caution">
    <text evidence="1">The sequence shown here is derived from an EMBL/GenBank/DDBJ whole genome shotgun (WGS) entry which is preliminary data.</text>
</comment>
<organism evidence="1 2">
    <name type="scientific">Blautia segnis</name>
    <dbReference type="NCBI Taxonomy" id="2763030"/>
    <lineage>
        <taxon>Bacteria</taxon>
        <taxon>Bacillati</taxon>
        <taxon>Bacillota</taxon>
        <taxon>Clostridia</taxon>
        <taxon>Lachnospirales</taxon>
        <taxon>Lachnospiraceae</taxon>
        <taxon>Blautia</taxon>
    </lineage>
</organism>